<dbReference type="Proteomes" id="UP000032142">
    <property type="component" value="Unassembled WGS sequence"/>
</dbReference>
<evidence type="ECO:0000313" key="1">
    <source>
        <dbReference type="EMBL" id="KHG23105.1"/>
    </source>
</evidence>
<gene>
    <name evidence="1" type="ORF">F383_29719</name>
</gene>
<name>A0A0B0PDU0_GOSAR</name>
<sequence length="31" mass="3427">MIHVYGAFDVVNGSSGKVKENLCRNVVYVDL</sequence>
<dbReference type="EMBL" id="KN423875">
    <property type="protein sequence ID" value="KHG23105.1"/>
    <property type="molecule type" value="Genomic_DNA"/>
</dbReference>
<reference evidence="2" key="1">
    <citation type="submission" date="2014-09" db="EMBL/GenBank/DDBJ databases">
        <authorList>
            <person name="Mudge J."/>
            <person name="Ramaraj T."/>
            <person name="Lindquist I.E."/>
            <person name="Bharti A.K."/>
            <person name="Sundararajan A."/>
            <person name="Cameron C.T."/>
            <person name="Woodward J.E."/>
            <person name="May G.D."/>
            <person name="Brubaker C."/>
            <person name="Broadhvest J."/>
            <person name="Wilkins T.A."/>
        </authorList>
    </citation>
    <scope>NUCLEOTIDE SEQUENCE</scope>
    <source>
        <strain evidence="2">cv. AKA8401</strain>
    </source>
</reference>
<protein>
    <submittedName>
        <fullName evidence="1">Uncharacterized protein</fullName>
    </submittedName>
</protein>
<evidence type="ECO:0000313" key="2">
    <source>
        <dbReference type="Proteomes" id="UP000032142"/>
    </source>
</evidence>
<organism evidence="1 2">
    <name type="scientific">Gossypium arboreum</name>
    <name type="common">Tree cotton</name>
    <name type="synonym">Gossypium nanking</name>
    <dbReference type="NCBI Taxonomy" id="29729"/>
    <lineage>
        <taxon>Eukaryota</taxon>
        <taxon>Viridiplantae</taxon>
        <taxon>Streptophyta</taxon>
        <taxon>Embryophyta</taxon>
        <taxon>Tracheophyta</taxon>
        <taxon>Spermatophyta</taxon>
        <taxon>Magnoliopsida</taxon>
        <taxon>eudicotyledons</taxon>
        <taxon>Gunneridae</taxon>
        <taxon>Pentapetalae</taxon>
        <taxon>rosids</taxon>
        <taxon>malvids</taxon>
        <taxon>Malvales</taxon>
        <taxon>Malvaceae</taxon>
        <taxon>Malvoideae</taxon>
        <taxon>Gossypium</taxon>
    </lineage>
</organism>
<accession>A0A0B0PDU0</accession>
<keyword evidence="2" id="KW-1185">Reference proteome</keyword>
<dbReference type="AlphaFoldDB" id="A0A0B0PDU0"/>
<proteinExistence type="predicted"/>